<organism evidence="5 6">
    <name type="scientific">Actinomadura fulvescens</name>
    <dbReference type="NCBI Taxonomy" id="46160"/>
    <lineage>
        <taxon>Bacteria</taxon>
        <taxon>Bacillati</taxon>
        <taxon>Actinomycetota</taxon>
        <taxon>Actinomycetes</taxon>
        <taxon>Streptosporangiales</taxon>
        <taxon>Thermomonosporaceae</taxon>
        <taxon>Actinomadura</taxon>
    </lineage>
</organism>
<feature type="active site" evidence="3">
    <location>
        <position position="161"/>
    </location>
</feature>
<feature type="domain" description="Alpha/beta hydrolase fold-3" evidence="4">
    <location>
        <begin position="87"/>
        <end position="286"/>
    </location>
</feature>
<dbReference type="GO" id="GO:0016787">
    <property type="term" value="F:hydrolase activity"/>
    <property type="evidence" value="ECO:0007669"/>
    <property type="project" value="UniProtKB-KW"/>
</dbReference>
<evidence type="ECO:0000256" key="1">
    <source>
        <dbReference type="ARBA" id="ARBA00010515"/>
    </source>
</evidence>
<sequence>MEPVIEERPGCSKQARRFSAFMKYAIRPIFRYSPLTKFMLRLAVVLDLGAPLLMRTSRDTEVERIRLDGFHGEWIRPAGVTNPDRVILYLHGGGFFCCGLRTHRKLVERIAERSDATAFSVAYRQLPSAPLSTSMADALASYRWLLDQGYAPENIVISGDSAGAFLAFTTALTALKTGLPAPAGIAALSPLVDLDHEARSTYPHTKTDVYIPVHRLKPLKRLLLAGMEGDPLPSPCDQALQNLPPVLIIVGSCEGLRWDAELMAKRLAEADVPHRLQIWENQIHVFPAFAGVIPEGMQAIDEVATFIRETTTPKHAAA</sequence>
<proteinExistence type="inferred from homology"/>
<dbReference type="PANTHER" id="PTHR48081">
    <property type="entry name" value="AB HYDROLASE SUPERFAMILY PROTEIN C4A8.06C"/>
    <property type="match status" value="1"/>
</dbReference>
<comment type="similarity">
    <text evidence="1">Belongs to the 'GDXG' lipolytic enzyme family.</text>
</comment>
<evidence type="ECO:0000256" key="3">
    <source>
        <dbReference type="PROSITE-ProRule" id="PRU10038"/>
    </source>
</evidence>
<accession>A0ABN3PFD1</accession>
<evidence type="ECO:0000313" key="6">
    <source>
        <dbReference type="Proteomes" id="UP001501509"/>
    </source>
</evidence>
<dbReference type="PANTHER" id="PTHR48081:SF30">
    <property type="entry name" value="ACETYL-HYDROLASE LIPR-RELATED"/>
    <property type="match status" value="1"/>
</dbReference>
<keyword evidence="2 5" id="KW-0378">Hydrolase</keyword>
<protein>
    <submittedName>
        <fullName evidence="5">Alpha/beta hydrolase fold domain-containing protein</fullName>
    </submittedName>
</protein>
<dbReference type="EMBL" id="BAAATD010000002">
    <property type="protein sequence ID" value="GAA2583110.1"/>
    <property type="molecule type" value="Genomic_DNA"/>
</dbReference>
<evidence type="ECO:0000256" key="2">
    <source>
        <dbReference type="ARBA" id="ARBA00022801"/>
    </source>
</evidence>
<keyword evidence="6" id="KW-1185">Reference proteome</keyword>
<dbReference type="Proteomes" id="UP001501509">
    <property type="component" value="Unassembled WGS sequence"/>
</dbReference>
<dbReference type="InterPro" id="IPR029058">
    <property type="entry name" value="AB_hydrolase_fold"/>
</dbReference>
<dbReference type="Gene3D" id="3.40.50.1820">
    <property type="entry name" value="alpha/beta hydrolase"/>
    <property type="match status" value="1"/>
</dbReference>
<name>A0ABN3PFD1_9ACTN</name>
<dbReference type="InterPro" id="IPR050300">
    <property type="entry name" value="GDXG_lipolytic_enzyme"/>
</dbReference>
<dbReference type="RefSeq" id="WP_344538974.1">
    <property type="nucleotide sequence ID" value="NZ_BAAATD010000002.1"/>
</dbReference>
<evidence type="ECO:0000259" key="4">
    <source>
        <dbReference type="Pfam" id="PF07859"/>
    </source>
</evidence>
<evidence type="ECO:0000313" key="5">
    <source>
        <dbReference type="EMBL" id="GAA2583110.1"/>
    </source>
</evidence>
<dbReference type="InterPro" id="IPR033140">
    <property type="entry name" value="Lipase_GDXG_put_SER_AS"/>
</dbReference>
<gene>
    <name evidence="5" type="ORF">GCM10010411_14690</name>
</gene>
<reference evidence="5 6" key="1">
    <citation type="journal article" date="2019" name="Int. J. Syst. Evol. Microbiol.">
        <title>The Global Catalogue of Microorganisms (GCM) 10K type strain sequencing project: providing services to taxonomists for standard genome sequencing and annotation.</title>
        <authorList>
            <consortium name="The Broad Institute Genomics Platform"/>
            <consortium name="The Broad Institute Genome Sequencing Center for Infectious Disease"/>
            <person name="Wu L."/>
            <person name="Ma J."/>
        </authorList>
    </citation>
    <scope>NUCLEOTIDE SEQUENCE [LARGE SCALE GENOMIC DNA]</scope>
    <source>
        <strain evidence="5 6">JCM 6833</strain>
    </source>
</reference>
<dbReference type="PROSITE" id="PS01174">
    <property type="entry name" value="LIPASE_GDXG_SER"/>
    <property type="match status" value="1"/>
</dbReference>
<comment type="caution">
    <text evidence="5">The sequence shown here is derived from an EMBL/GenBank/DDBJ whole genome shotgun (WGS) entry which is preliminary data.</text>
</comment>
<dbReference type="Pfam" id="PF07859">
    <property type="entry name" value="Abhydrolase_3"/>
    <property type="match status" value="1"/>
</dbReference>
<dbReference type="SUPFAM" id="SSF53474">
    <property type="entry name" value="alpha/beta-Hydrolases"/>
    <property type="match status" value="1"/>
</dbReference>
<dbReference type="InterPro" id="IPR013094">
    <property type="entry name" value="AB_hydrolase_3"/>
</dbReference>